<dbReference type="PRINTS" id="PR00163">
    <property type="entry name" value="RUBREDOXIN"/>
</dbReference>
<dbReference type="PROSITE" id="PS50903">
    <property type="entry name" value="RUBREDOXIN_LIKE"/>
    <property type="match status" value="1"/>
</dbReference>
<dbReference type="PANTHER" id="PTHR47627">
    <property type="entry name" value="RUBREDOXIN"/>
    <property type="match status" value="1"/>
</dbReference>
<dbReference type="GO" id="GO:0005506">
    <property type="term" value="F:iron ion binding"/>
    <property type="evidence" value="ECO:0007669"/>
    <property type="project" value="UniProtKB-UniRule"/>
</dbReference>
<evidence type="ECO:0000256" key="2">
    <source>
        <dbReference type="ARBA" id="ARBA00022448"/>
    </source>
</evidence>
<feature type="compositionally biased region" description="Basic and acidic residues" evidence="7">
    <location>
        <begin position="15"/>
        <end position="25"/>
    </location>
</feature>
<feature type="domain" description="Rubredoxin-like" evidence="8">
    <location>
        <begin position="60"/>
        <end position="111"/>
    </location>
</feature>
<keyword evidence="5 6" id="KW-0408">Iron</keyword>
<dbReference type="EMBL" id="FMID01000005">
    <property type="protein sequence ID" value="SCL74398.1"/>
    <property type="molecule type" value="Genomic_DNA"/>
</dbReference>
<dbReference type="SUPFAM" id="SSF57802">
    <property type="entry name" value="Rubredoxin-like"/>
    <property type="match status" value="1"/>
</dbReference>
<evidence type="ECO:0000259" key="8">
    <source>
        <dbReference type="PROSITE" id="PS50903"/>
    </source>
</evidence>
<dbReference type="RefSeq" id="WP_305954460.1">
    <property type="nucleotide sequence ID" value="NZ_FMID01000005.1"/>
</dbReference>
<dbReference type="InterPro" id="IPR024935">
    <property type="entry name" value="Rubredoxin_dom"/>
</dbReference>
<dbReference type="AlphaFoldDB" id="A0A1M4MHR3"/>
<evidence type="ECO:0000256" key="3">
    <source>
        <dbReference type="ARBA" id="ARBA00022723"/>
    </source>
</evidence>
<gene>
    <name evidence="9" type="ORF">L21_0273</name>
</gene>
<dbReference type="Gene3D" id="2.20.28.10">
    <property type="match status" value="1"/>
</dbReference>
<evidence type="ECO:0000313" key="10">
    <source>
        <dbReference type="Proteomes" id="UP000184671"/>
    </source>
</evidence>
<evidence type="ECO:0000313" key="9">
    <source>
        <dbReference type="EMBL" id="SCL74398.1"/>
    </source>
</evidence>
<keyword evidence="2" id="KW-0813">Transport</keyword>
<dbReference type="InterPro" id="IPR024934">
    <property type="entry name" value="Rubredoxin-like_dom"/>
</dbReference>
<proteinExistence type="inferred from homology"/>
<dbReference type="Proteomes" id="UP000184671">
    <property type="component" value="Unassembled WGS sequence"/>
</dbReference>
<dbReference type="FunFam" id="2.20.28.10:FF:000001">
    <property type="entry name" value="Rubredoxin"/>
    <property type="match status" value="1"/>
</dbReference>
<dbReference type="CDD" id="cd00730">
    <property type="entry name" value="rubredoxin"/>
    <property type="match status" value="1"/>
</dbReference>
<evidence type="ECO:0000256" key="7">
    <source>
        <dbReference type="SAM" id="MobiDB-lite"/>
    </source>
</evidence>
<evidence type="ECO:0000256" key="4">
    <source>
        <dbReference type="ARBA" id="ARBA00022982"/>
    </source>
</evidence>
<dbReference type="GO" id="GO:0043448">
    <property type="term" value="P:alkane catabolic process"/>
    <property type="evidence" value="ECO:0007669"/>
    <property type="project" value="TreeGrafter"/>
</dbReference>
<comment type="cofactor">
    <cofactor evidence="6">
        <name>Fe(3+)</name>
        <dbReference type="ChEBI" id="CHEBI:29034"/>
    </cofactor>
</comment>
<protein>
    <recommendedName>
        <fullName evidence="6">Rubredoxin</fullName>
    </recommendedName>
</protein>
<evidence type="ECO:0000256" key="6">
    <source>
        <dbReference type="RuleBase" id="RU003820"/>
    </source>
</evidence>
<keyword evidence="3 6" id="KW-0479">Metal-binding</keyword>
<dbReference type="InterPro" id="IPR050526">
    <property type="entry name" value="Rubredoxin_ET"/>
</dbReference>
<feature type="region of interest" description="Disordered" evidence="7">
    <location>
        <begin position="1"/>
        <end position="35"/>
    </location>
</feature>
<evidence type="ECO:0000256" key="5">
    <source>
        <dbReference type="ARBA" id="ARBA00023004"/>
    </source>
</evidence>
<dbReference type="Pfam" id="PF00301">
    <property type="entry name" value="Rubredoxin"/>
    <property type="match status" value="1"/>
</dbReference>
<organism evidence="9 10">
    <name type="scientific">Methanoculleus chikugoensis</name>
    <dbReference type="NCBI Taxonomy" id="118126"/>
    <lineage>
        <taxon>Archaea</taxon>
        <taxon>Methanobacteriati</taxon>
        <taxon>Methanobacteriota</taxon>
        <taxon>Stenosarchaea group</taxon>
        <taxon>Methanomicrobia</taxon>
        <taxon>Methanomicrobiales</taxon>
        <taxon>Methanomicrobiaceae</taxon>
        <taxon>Methanoculleus</taxon>
    </lineage>
</organism>
<sequence length="124" mass="13216">MIPGTAPGLPALARDVTEGNGDRRGTAAGVGRARSSPTGEAFLYVKIGYGQSLLRSVDDMARWVCSVCDYEYVEEAGDPATGIPPGTPFEDLPGDWRCPRCSVGKEAFVRAGEEEVGTNDEDYL</sequence>
<dbReference type="STRING" id="118126.L21_0273"/>
<reference evidence="9 10" key="1">
    <citation type="submission" date="2016-08" db="EMBL/GenBank/DDBJ databases">
        <authorList>
            <person name="Seilhamer J.J."/>
        </authorList>
    </citation>
    <scope>NUCLEOTIDE SEQUENCE [LARGE SCALE GENOMIC DNA]</scope>
    <source>
        <strain evidence="9">L21-II-0</strain>
    </source>
</reference>
<accession>A0A1M4MHR3</accession>
<name>A0A1M4MHR3_9EURY</name>
<dbReference type="PANTHER" id="PTHR47627:SF1">
    <property type="entry name" value="RUBREDOXIN-1-RELATED"/>
    <property type="match status" value="1"/>
</dbReference>
<comment type="function">
    <text evidence="1">Rubredoxin is a small nonheme, iron protein lacking acid-labile sulfide. Its single Fe, chelated to 4 Cys, functions as an electron acceptor and may also stabilize the conformation of the molecule.</text>
</comment>
<evidence type="ECO:0000256" key="1">
    <source>
        <dbReference type="ARBA" id="ARBA00002360"/>
    </source>
</evidence>
<comment type="similarity">
    <text evidence="6">Belongs to the rubredoxin family.</text>
</comment>
<keyword evidence="4 6" id="KW-0249">Electron transport</keyword>
<dbReference type="GO" id="GO:0009055">
    <property type="term" value="F:electron transfer activity"/>
    <property type="evidence" value="ECO:0007669"/>
    <property type="project" value="TreeGrafter"/>
</dbReference>